<dbReference type="GO" id="GO:0016301">
    <property type="term" value="F:kinase activity"/>
    <property type="evidence" value="ECO:0007669"/>
    <property type="project" value="UniProtKB-KW"/>
</dbReference>
<evidence type="ECO:0000256" key="6">
    <source>
        <dbReference type="ARBA" id="ARBA00023277"/>
    </source>
</evidence>
<evidence type="ECO:0000256" key="2">
    <source>
        <dbReference type="ARBA" id="ARBA00022679"/>
    </source>
</evidence>
<name>A0A9J6QTT9_9FIRM</name>
<dbReference type="Gene3D" id="3.40.50.10840">
    <property type="entry name" value="Putative sugar-binding, N-terminal domain"/>
    <property type="match status" value="1"/>
</dbReference>
<keyword evidence="4" id="KW-0418">Kinase</keyword>
<dbReference type="EMBL" id="JAOSHN010000004">
    <property type="protein sequence ID" value="MCU7378988.1"/>
    <property type="molecule type" value="Genomic_DNA"/>
</dbReference>
<dbReference type="SUPFAM" id="SSF142764">
    <property type="entry name" value="YgbK-like"/>
    <property type="match status" value="1"/>
</dbReference>
<dbReference type="Pfam" id="PF07005">
    <property type="entry name" value="SBD_N"/>
    <property type="match status" value="1"/>
</dbReference>
<evidence type="ECO:0000256" key="4">
    <source>
        <dbReference type="ARBA" id="ARBA00022777"/>
    </source>
</evidence>
<sequence length="469" mass="51874">MEKSAFERQRIQDDSAIERILKNEIEQNEKKLIVLDDDPTGTQTVRGVSVYTDWSKSSIEAGFDEENKLFYILTNSRSMTESETRALHEEIAETILAVSQEKNKDFLIISRSDSTLRGHYPLETSTLRSVLEQAFPVDGEILCPFFQEGGRLTIGDVHYVKEGEALIPAGDTEFAKDKTFGYCSSNLKDYIAEKTGGAFPAETISSVSLEMLRSGELDKIEKLLLDVKDFNKVIVNGETYQDLKVFCAAFYRAMDKGKRFLIRSAASIVKVLGGISDAPLLDRQQLLDGRSASGGLIIVGSYAEKTTRQLNELRGLKNAVFLQFDSDCVLDEAALAAEQDRVIQAAEQAIREGKTAVIFTRRRPLHVEGDTREAVLVRSVKISDAVSSIVTSIRIIPRFIIAKGGITSSDIATKALQIRRAEVLGQIKPGIPVWKSQSSGAYQDVPYIIFPGNVGEDDTLMEVAELLAE</sequence>
<comment type="similarity">
    <text evidence="1">Belongs to the four-carbon acid sugar kinase family.</text>
</comment>
<evidence type="ECO:0000259" key="7">
    <source>
        <dbReference type="Pfam" id="PF07005"/>
    </source>
</evidence>
<keyword evidence="6" id="KW-0119">Carbohydrate metabolism</keyword>
<protein>
    <submittedName>
        <fullName evidence="9">Hydroxyacid dehydrogenase</fullName>
    </submittedName>
</protein>
<dbReference type="GO" id="GO:0005524">
    <property type="term" value="F:ATP binding"/>
    <property type="evidence" value="ECO:0007669"/>
    <property type="project" value="UniProtKB-KW"/>
</dbReference>
<organism evidence="9 10">
    <name type="scientific">Hominibacterium faecale</name>
    <dbReference type="NCBI Taxonomy" id="2839743"/>
    <lineage>
        <taxon>Bacteria</taxon>
        <taxon>Bacillati</taxon>
        <taxon>Bacillota</taxon>
        <taxon>Clostridia</taxon>
        <taxon>Peptostreptococcales</taxon>
        <taxon>Anaerovoracaceae</taxon>
        <taxon>Hominibacterium</taxon>
    </lineage>
</organism>
<dbReference type="InterPro" id="IPR010737">
    <property type="entry name" value="4-carb_acid_sugar_kinase_N"/>
</dbReference>
<dbReference type="Pfam" id="PF17042">
    <property type="entry name" value="NBD_C"/>
    <property type="match status" value="1"/>
</dbReference>
<dbReference type="Gene3D" id="3.40.980.20">
    <property type="entry name" value="Four-carbon acid sugar kinase, nucleotide binding domain"/>
    <property type="match status" value="1"/>
</dbReference>
<evidence type="ECO:0000256" key="3">
    <source>
        <dbReference type="ARBA" id="ARBA00022741"/>
    </source>
</evidence>
<keyword evidence="3" id="KW-0547">Nucleotide-binding</keyword>
<dbReference type="Proteomes" id="UP001065549">
    <property type="component" value="Unassembled WGS sequence"/>
</dbReference>
<feature type="domain" description="Four-carbon acid sugar kinase nucleotide binding" evidence="8">
    <location>
        <begin position="296"/>
        <end position="460"/>
    </location>
</feature>
<accession>A0A9J6QTT9</accession>
<dbReference type="RefSeq" id="WP_253021201.1">
    <property type="nucleotide sequence ID" value="NZ_JAOSHN010000004.1"/>
</dbReference>
<evidence type="ECO:0000313" key="9">
    <source>
        <dbReference type="EMBL" id="MCU7378988.1"/>
    </source>
</evidence>
<evidence type="ECO:0000256" key="1">
    <source>
        <dbReference type="ARBA" id="ARBA00005715"/>
    </source>
</evidence>
<evidence type="ECO:0000259" key="8">
    <source>
        <dbReference type="Pfam" id="PF17042"/>
    </source>
</evidence>
<dbReference type="InterPro" id="IPR031475">
    <property type="entry name" value="NBD_C"/>
</dbReference>
<keyword evidence="5" id="KW-0067">ATP-binding</keyword>
<evidence type="ECO:0000256" key="5">
    <source>
        <dbReference type="ARBA" id="ARBA00022840"/>
    </source>
</evidence>
<dbReference type="InterPro" id="IPR037051">
    <property type="entry name" value="4-carb_acid_sugar_kinase_N_sf"/>
</dbReference>
<proteinExistence type="inferred from homology"/>
<gene>
    <name evidence="9" type="ORF">OBO34_11540</name>
</gene>
<evidence type="ECO:0000313" key="10">
    <source>
        <dbReference type="Proteomes" id="UP001065549"/>
    </source>
</evidence>
<feature type="domain" description="Four-carbon acid sugar kinase N-terminal" evidence="7">
    <location>
        <begin position="32"/>
        <end position="271"/>
    </location>
</feature>
<keyword evidence="10" id="KW-1185">Reference proteome</keyword>
<keyword evidence="2" id="KW-0808">Transferase</keyword>
<dbReference type="AlphaFoldDB" id="A0A9J6QTT9"/>
<comment type="caution">
    <text evidence="9">The sequence shown here is derived from an EMBL/GenBank/DDBJ whole genome shotgun (WGS) entry which is preliminary data.</text>
</comment>
<reference evidence="9" key="1">
    <citation type="submission" date="2022-09" db="EMBL/GenBank/DDBJ databases">
        <title>Culturomic study of gut microbiota in children with autism spectrum disorder.</title>
        <authorList>
            <person name="Efimov B.A."/>
            <person name="Chaplin A.V."/>
            <person name="Sokolova S.R."/>
            <person name="Pikina A.P."/>
            <person name="Korzhanova M."/>
            <person name="Belova V."/>
            <person name="Korostin D."/>
        </authorList>
    </citation>
    <scope>NUCLEOTIDE SEQUENCE</scope>
    <source>
        <strain evidence="9">ASD5510</strain>
    </source>
</reference>
<dbReference type="InterPro" id="IPR042213">
    <property type="entry name" value="NBD_C_sf"/>
</dbReference>